<feature type="coiled-coil region" evidence="1">
    <location>
        <begin position="45"/>
        <end position="84"/>
    </location>
</feature>
<dbReference type="EMBL" id="CP002353">
    <property type="protein sequence ID" value="ADV64049.1"/>
    <property type="molecule type" value="Genomic_DNA"/>
</dbReference>
<evidence type="ECO:0000256" key="1">
    <source>
        <dbReference type="SAM" id="Coils"/>
    </source>
</evidence>
<protein>
    <submittedName>
        <fullName evidence="2">Uncharacterized protein</fullName>
    </submittedName>
</protein>
<proteinExistence type="predicted"/>
<dbReference type="InParanoid" id="E8QX10"/>
<reference evidence="2 3" key="2">
    <citation type="journal article" date="2011" name="Stand. Genomic Sci.">
        <title>Complete genome sequence of Isosphaera pallida type strain (IS1B).</title>
        <authorList>
            <consortium name="US DOE Joint Genome Institute (JGI-PGF)"/>
            <person name="Goker M."/>
            <person name="Cleland D."/>
            <person name="Saunders E."/>
            <person name="Lapidus A."/>
            <person name="Nolan M."/>
            <person name="Lucas S."/>
            <person name="Hammon N."/>
            <person name="Deshpande S."/>
            <person name="Cheng J.F."/>
            <person name="Tapia R."/>
            <person name="Han C."/>
            <person name="Goodwin L."/>
            <person name="Pitluck S."/>
            <person name="Liolios K."/>
            <person name="Pagani I."/>
            <person name="Ivanova N."/>
            <person name="Mavromatis K."/>
            <person name="Pati A."/>
            <person name="Chen A."/>
            <person name="Palaniappan K."/>
            <person name="Land M."/>
            <person name="Hauser L."/>
            <person name="Chang Y.J."/>
            <person name="Jeffries C.D."/>
            <person name="Detter J.C."/>
            <person name="Beck B."/>
            <person name="Woyke T."/>
            <person name="Bristow J."/>
            <person name="Eisen J.A."/>
            <person name="Markowitz V."/>
            <person name="Hugenholtz P."/>
            <person name="Kyrpides N.C."/>
            <person name="Klenk H.P."/>
        </authorList>
    </citation>
    <scope>NUCLEOTIDE SEQUENCE [LARGE SCALE GENOMIC DNA]</scope>
    <source>
        <strain evidence="3">ATCC 43644 / DSM 9630 / IS1B</strain>
    </source>
</reference>
<dbReference type="HOGENOM" id="CLU_112458_0_0_0"/>
<dbReference type="STRING" id="575540.Isop_3492"/>
<evidence type="ECO:0000313" key="2">
    <source>
        <dbReference type="EMBL" id="ADV64049.1"/>
    </source>
</evidence>
<accession>E8QX10</accession>
<dbReference type="KEGG" id="ipa:Isop_3492"/>
<dbReference type="eggNOG" id="ENOG5032X4U">
    <property type="taxonomic scope" value="Bacteria"/>
</dbReference>
<dbReference type="AlphaFoldDB" id="E8QX10"/>
<gene>
    <name evidence="2" type="ordered locus">Isop_3492</name>
</gene>
<dbReference type="Proteomes" id="UP000008631">
    <property type="component" value="Chromosome"/>
</dbReference>
<keyword evidence="3" id="KW-1185">Reference proteome</keyword>
<organism evidence="2 3">
    <name type="scientific">Isosphaera pallida (strain ATCC 43644 / DSM 9630 / IS1B)</name>
    <dbReference type="NCBI Taxonomy" id="575540"/>
    <lineage>
        <taxon>Bacteria</taxon>
        <taxon>Pseudomonadati</taxon>
        <taxon>Planctomycetota</taxon>
        <taxon>Planctomycetia</taxon>
        <taxon>Isosphaerales</taxon>
        <taxon>Isosphaeraceae</taxon>
        <taxon>Isosphaera</taxon>
    </lineage>
</organism>
<name>E8QX10_ISOPI</name>
<reference key="1">
    <citation type="submission" date="2010-11" db="EMBL/GenBank/DDBJ databases">
        <title>The complete sequence of chromosome of Isophaera pallida ATCC 43644.</title>
        <authorList>
            <consortium name="US DOE Joint Genome Institute (JGI-PGF)"/>
            <person name="Lucas S."/>
            <person name="Copeland A."/>
            <person name="Lapidus A."/>
            <person name="Bruce D."/>
            <person name="Goodwin L."/>
            <person name="Pitluck S."/>
            <person name="Kyrpides N."/>
            <person name="Mavromatis K."/>
            <person name="Pagani I."/>
            <person name="Ivanova N."/>
            <person name="Saunders E."/>
            <person name="Brettin T."/>
            <person name="Detter J.C."/>
            <person name="Han C."/>
            <person name="Tapia R."/>
            <person name="Land M."/>
            <person name="Hauser L."/>
            <person name="Markowitz V."/>
            <person name="Cheng J.-F."/>
            <person name="Hugenholtz P."/>
            <person name="Woyke T."/>
            <person name="Wu D."/>
            <person name="Eisen J.A."/>
        </authorList>
    </citation>
    <scope>NUCLEOTIDE SEQUENCE</scope>
    <source>
        <strain>ATCC 43644</strain>
    </source>
</reference>
<evidence type="ECO:0000313" key="3">
    <source>
        <dbReference type="Proteomes" id="UP000008631"/>
    </source>
</evidence>
<keyword evidence="1" id="KW-0175">Coiled coil</keyword>
<sequence>MSKENPQSFQGLTYRVEVSPSGAVPTMPHSPAHDLVALLQILINLQSQTLEAQRQSLELQRQQLELAKETVQVAREQRARQISELERWQASHSEVLDACRESVGQLEQVHAALMRELTEYIADNQENLVEGDFALTDFVDRFGPRLAHLNTMLAVLRPLTLNLKPKAEG</sequence>
<dbReference type="RefSeq" id="WP_013566337.1">
    <property type="nucleotide sequence ID" value="NC_014962.1"/>
</dbReference>